<evidence type="ECO:0000256" key="1">
    <source>
        <dbReference type="ARBA" id="ARBA00010948"/>
    </source>
</evidence>
<dbReference type="Proteomes" id="UP001208570">
    <property type="component" value="Unassembled WGS sequence"/>
</dbReference>
<keyword evidence="2" id="KW-0072">Autophagy</keyword>
<evidence type="ECO:0000259" key="5">
    <source>
        <dbReference type="Pfam" id="PF26573"/>
    </source>
</evidence>
<proteinExistence type="inferred from homology"/>
<evidence type="ECO:0000259" key="4">
    <source>
        <dbReference type="Pfam" id="PF26103"/>
    </source>
</evidence>
<dbReference type="Pfam" id="PF26106">
    <property type="entry name" value="TPR_Epg5_C"/>
    <property type="match status" value="1"/>
</dbReference>
<dbReference type="InterPro" id="IPR059030">
    <property type="entry name" value="TPR_Epg5_mid"/>
</dbReference>
<reference evidence="6" key="1">
    <citation type="journal article" date="2023" name="Mol. Biol. Evol.">
        <title>Third-Generation Sequencing Reveals the Adaptive Role of the Epigenome in Three Deep-Sea Polychaetes.</title>
        <authorList>
            <person name="Perez M."/>
            <person name="Aroh O."/>
            <person name="Sun Y."/>
            <person name="Lan Y."/>
            <person name="Juniper S.K."/>
            <person name="Young C.R."/>
            <person name="Angers B."/>
            <person name="Qian P.Y."/>
        </authorList>
    </citation>
    <scope>NUCLEOTIDE SEQUENCE</scope>
    <source>
        <strain evidence="6">P08H-3</strain>
    </source>
</reference>
<evidence type="ECO:0000313" key="7">
    <source>
        <dbReference type="Proteomes" id="UP001208570"/>
    </source>
</evidence>
<evidence type="ECO:0000313" key="6">
    <source>
        <dbReference type="EMBL" id="KAK2152070.1"/>
    </source>
</evidence>
<evidence type="ECO:0000256" key="2">
    <source>
        <dbReference type="ARBA" id="ARBA00023006"/>
    </source>
</evidence>
<feature type="domain" description="Epg5-like TPR" evidence="5">
    <location>
        <begin position="1147"/>
        <end position="1353"/>
    </location>
</feature>
<comment type="caution">
    <text evidence="6">The sequence shown here is derived from an EMBL/GenBank/DDBJ whole genome shotgun (WGS) entry which is preliminary data.</text>
</comment>
<dbReference type="InterPro" id="IPR058750">
    <property type="entry name" value="TPR_Epg5"/>
</dbReference>
<keyword evidence="7" id="KW-1185">Reference proteome</keyword>
<name>A0AAD9JH42_9ANNE</name>
<feature type="compositionally biased region" description="Basic and acidic residues" evidence="3">
    <location>
        <begin position="105"/>
        <end position="120"/>
    </location>
</feature>
<evidence type="ECO:0000256" key="3">
    <source>
        <dbReference type="SAM" id="MobiDB-lite"/>
    </source>
</evidence>
<dbReference type="GO" id="GO:0005737">
    <property type="term" value="C:cytoplasm"/>
    <property type="evidence" value="ECO:0007669"/>
    <property type="project" value="TreeGrafter"/>
</dbReference>
<evidence type="ECO:0008006" key="8">
    <source>
        <dbReference type="Google" id="ProtNLM"/>
    </source>
</evidence>
<dbReference type="PANTHER" id="PTHR31139:SF4">
    <property type="entry name" value="ECTOPIC P GRANULES PROTEIN 5 HOMOLOG"/>
    <property type="match status" value="1"/>
</dbReference>
<dbReference type="GO" id="GO:0097352">
    <property type="term" value="P:autophagosome maturation"/>
    <property type="evidence" value="ECO:0007669"/>
    <property type="project" value="TreeGrafter"/>
</dbReference>
<feature type="compositionally biased region" description="Basic residues" evidence="3">
    <location>
        <begin position="7"/>
        <end position="17"/>
    </location>
</feature>
<feature type="region of interest" description="Disordered" evidence="3">
    <location>
        <begin position="36"/>
        <end position="127"/>
    </location>
</feature>
<feature type="compositionally biased region" description="Polar residues" evidence="3">
    <location>
        <begin position="42"/>
        <end position="57"/>
    </location>
</feature>
<protein>
    <recommendedName>
        <fullName evidence="8">Ectopic P granules protein 5 homolog</fullName>
    </recommendedName>
</protein>
<feature type="region of interest" description="Disordered" evidence="3">
    <location>
        <begin position="1"/>
        <end position="24"/>
    </location>
</feature>
<gene>
    <name evidence="6" type="ORF">LSH36_340g01029</name>
</gene>
<dbReference type="EMBL" id="JAODUP010000340">
    <property type="protein sequence ID" value="KAK2152070.1"/>
    <property type="molecule type" value="Genomic_DNA"/>
</dbReference>
<dbReference type="PANTHER" id="PTHR31139">
    <property type="entry name" value="ECTOPIC P GRANULES PROTEIN 5 HOMOLOG"/>
    <property type="match status" value="1"/>
</dbReference>
<dbReference type="InterPro" id="IPR051436">
    <property type="entry name" value="Autophagy-related_EPG5"/>
</dbReference>
<organism evidence="6 7">
    <name type="scientific">Paralvinella palmiformis</name>
    <dbReference type="NCBI Taxonomy" id="53620"/>
    <lineage>
        <taxon>Eukaryota</taxon>
        <taxon>Metazoa</taxon>
        <taxon>Spiralia</taxon>
        <taxon>Lophotrochozoa</taxon>
        <taxon>Annelida</taxon>
        <taxon>Polychaeta</taxon>
        <taxon>Sedentaria</taxon>
        <taxon>Canalipalpata</taxon>
        <taxon>Terebellida</taxon>
        <taxon>Terebelliformia</taxon>
        <taxon>Alvinellidae</taxon>
        <taxon>Paralvinella</taxon>
    </lineage>
</organism>
<feature type="domain" description="Epg5-like central TPR repeats" evidence="4">
    <location>
        <begin position="1605"/>
        <end position="2014"/>
    </location>
</feature>
<accession>A0AAD9JH42</accession>
<dbReference type="Pfam" id="PF26103">
    <property type="entry name" value="TPR_Epg5"/>
    <property type="match status" value="1"/>
</dbReference>
<comment type="similarity">
    <text evidence="1">Belongs to the EPG5 family.</text>
</comment>
<sequence>MAEAVRSKTKKKNKHKPRVPEENRFKKDVEALSLKNEDTVPGLTNSETVLPSISGSESLIVGNEEESFSKEDTKGSTSMLPGNEDELAGVKRQLECPQVNNMDLESERGKETKNQTKEDTLSSNDLSPYNKQLTVIEEGVEVALTPNQTKPDEDNVTEQQQHITDEVAERVIDHDVSGSRLYPDLSMAQKQHEQIGQQVTLKPFTDEQLASLYYNYELHNNKIFIDKFLKVIVPSKDEFYEILLSYYRARNNLTNTEHDVGVMRKDYTNYKDLVWQMHEETKVIKGQCADDAKVTAEITYTKAYYNNRACDDVKRMLTEIRTLLHDQYSLYSYEAQLSRLQVESYVHKVYLENPFLCDIPYNSPVEAFLHRDKGVSVQVEKLKASLTVLFFFLRKPSRDEIFTNDCQTWTKQLLATLLRVATLEDHLYIVNQLLRCPPGVGKWAAGCIQCVLPSITKADSSNLCNPLLDHYITVLATLLRPISNREEILYQMKTSASLGDNIPDNPWILVDSDGGEDEDMEDAGYYLLENDLMLFLDQLPLSNILRHIIPFEKDDKGHDICNISQMTENTLLRLFAFTTSLIDLLSGGLCHFCQSRYRQLNKRLGKMILTVSVFMSGIWEKFREECPGLQTKIIERLQLEYDMLVYRAVFAILSAPRLGSWQFLAELPYHDMSIGNLWRILLIMHEKCYHDDLSSDPEPQQTGLPCVAECQNKLQDHASCELFEQRLMIMPTNEAVYLLTTFSNMAKCRPKTDKLFIEAVTKEIYEIAYIKSHTRELCSKQGRDLLASITSLHPYVLSNLLCITMTTIEQIGMVALYLYKDLPLQYWSPDIQDMNLLRDCLINNCLSTPKHLLARLIIGQLNWTHDDKVASMVRYQETEEQQLANWLWEVAQSLCLHHTQCPGQYDDWTDVSDLHTDIILQPIAVAAKNGLTLAIYLGLMASKYSHSVADFCDEGIDLLTSLVTKSHYLPTVKVLHCILPLFSNKEHYLLANDRFIQVIKALLQADVTKRALFSGVFPGPITKLLVGLIQSQLENADNKKSVISLWIRLVLKVENWNTDRDCLYVLDKIFEMVFRIPDLLQAAEELINLEFHGLLTKDKQASMLSSLSTFFGSSHCLPSLIETEHCGEFPWFAYIVLEVETSYELDESHFWTDLQQYLLEHTDCSIDAAIQAVSSKSKLHMSRPVPRLPIYRWIYQAINMEVGHPLLPLMWQRFFTLYLGRLDTKPGLPQRGSIGERFFQKSTNISLMKRMKKRLNDTIQYYQQKAVHEDKCDECLEDEATSSEEYTLNRESLQNDDQLSLTFTKFYMTLLYWLDEPRLHDGTLYLPALPPQYDSNRLLEVFQSSKILWLDMVEFTAVDKQLADLAAEWMLFISPDSCHDNHNHFLIPEEKTGNERILYGLTHSPEPGEPPHLVVSESPVPIFGNTLLLDQENLIFTLSADFSLLAEYSRVYCQRVVNCALVNSAFIELLPLLYTNEKTETAVNATCKSTFNPTHKCSGAALIVCEYEAAKRNDIIYRKIEENRAGYNQILIELQLPYPENVCKAAVHVESAITSLVKLLQKKSDDTILQIGSALFYKLISFISEDTKFYPPTCQFFSSCEFIRNNPAQSMPLLEAILKNSSIVGLLAPNFTPCASPDKFVAMYQEIVAVPLNQGPDVAVTLLTKLVFSIFSCIGRTFDNTKSQPKESYTQFELETWLKEKPVLSMRENLLSVIGCALCRFGRIPDENFSSVFQVYRIHLCRLLSYQFPDHFGSVLKLILKASANKELSAEIWIDFIKLLGCQPATQDRATVPSSPTPALIYHLSRDIIRETLEWMSSYFLSLRLANSELTNFGLYPKWKEYVPYLAELLNSLLKRKISELALIADTRVSDAESFVYDMWQIMIDVFAPWILPLESNNQLLSPWIQDDCEPAHKMVVAWIDAVNQLQIQFQGVMPKFGHHALNLLFAHYVHRIAKKTVPAFVVHVYDANLVNLPWQDYLPGIQEIELMLELCTSADYHNDNKTFLNQIFCSINWTTLVSYYRQHEVEEITRRLYACYLSILVRLSQQITEITNTPLISLLNQTDQFDWNNVDAVSYHDVVTWFQENTDGRCVLADKHSQEGIILRLLKVVAGFVVVPNAAFSIETPNKRCSYLQCVVQLICKCSQLKDINPQNFHTPLRNLISDTEVVIATVMEPTDNYQQAVSLCTGIFGVLNHSNPQGSSVQILCDTILTWIRDSPSSPLLLPMFSAACSGLASMKHMVTVIETCIEVYFVSDVSQMEGAGWATILAILQVPDLDKDKFIVEALTQGCYLLLYAYILQQLPMSRDINDELESVGHLVFWTTKAKPNTSNESKLILWWDKILELVQRQLQFGGSQAKVIEKLEKLVAALVSLGEDKCHSGLLGAIGLGRKSQLSLRFRVLSNALATFISLQLLNESCLRQTVDAPVHMFKQPSSSSPTRTQHNPFYNQGLWCIQHMSGMKTDKHYASFKDLIEYSLTFSCDPAHCITHTQEMLDVLRGSLFPCVNYLGILQKTSQTVNIQILDPVD</sequence>
<dbReference type="Pfam" id="PF26573">
    <property type="entry name" value="TPR_Epg5_2"/>
    <property type="match status" value="1"/>
</dbReference>